<feature type="region of interest" description="Disordered" evidence="6">
    <location>
        <begin position="333"/>
        <end position="365"/>
    </location>
</feature>
<dbReference type="Pfam" id="PF17854">
    <property type="entry name" value="FtsK_alpha"/>
    <property type="match status" value="1"/>
</dbReference>
<evidence type="ECO:0000313" key="9">
    <source>
        <dbReference type="EMBL" id="AEC02538.1"/>
    </source>
</evidence>
<dbReference type="GO" id="GO:0005524">
    <property type="term" value="F:ATP binding"/>
    <property type="evidence" value="ECO:0007669"/>
    <property type="project" value="UniProtKB-UniRule"/>
</dbReference>
<dbReference type="RefSeq" id="WP_013739933.1">
    <property type="nucleotide sequence ID" value="NC_015436.1"/>
</dbReference>
<evidence type="ECO:0000256" key="1">
    <source>
        <dbReference type="ARBA" id="ARBA00006474"/>
    </source>
</evidence>
<dbReference type="KEGG" id="scc:Spico_1332"/>
<protein>
    <submittedName>
        <fullName evidence="9">Cell division protein FtsK/SpoIIIE</fullName>
    </submittedName>
</protein>
<dbReference type="InterPro" id="IPR003593">
    <property type="entry name" value="AAA+_ATPase"/>
</dbReference>
<dbReference type="InterPro" id="IPR036388">
    <property type="entry name" value="WH-like_DNA-bd_sf"/>
</dbReference>
<dbReference type="InterPro" id="IPR027417">
    <property type="entry name" value="P-loop_NTPase"/>
</dbReference>
<feature type="transmembrane region" description="Helical" evidence="7">
    <location>
        <begin position="63"/>
        <end position="81"/>
    </location>
</feature>
<evidence type="ECO:0000256" key="5">
    <source>
        <dbReference type="PROSITE-ProRule" id="PRU00289"/>
    </source>
</evidence>
<organism evidence="9 10">
    <name type="scientific">Parasphaerochaeta coccoides (strain ATCC BAA-1237 / DSM 17374 / SPN1)</name>
    <name type="common">Sphaerochaeta coccoides</name>
    <dbReference type="NCBI Taxonomy" id="760011"/>
    <lineage>
        <taxon>Bacteria</taxon>
        <taxon>Pseudomonadati</taxon>
        <taxon>Spirochaetota</taxon>
        <taxon>Spirochaetia</taxon>
        <taxon>Spirochaetales</taxon>
        <taxon>Sphaerochaetaceae</taxon>
        <taxon>Parasphaerochaeta</taxon>
    </lineage>
</organism>
<dbReference type="SUPFAM" id="SSF52540">
    <property type="entry name" value="P-loop containing nucleoside triphosphate hydrolases"/>
    <property type="match status" value="1"/>
</dbReference>
<dbReference type="CDD" id="cd01127">
    <property type="entry name" value="TrwB_TraG_TraD_VirD4"/>
    <property type="match status" value="1"/>
</dbReference>
<evidence type="ECO:0000256" key="4">
    <source>
        <dbReference type="ARBA" id="ARBA00023125"/>
    </source>
</evidence>
<dbReference type="SMART" id="SM00843">
    <property type="entry name" value="Ftsk_gamma"/>
    <property type="match status" value="1"/>
</dbReference>
<dbReference type="eggNOG" id="COG1674">
    <property type="taxonomic scope" value="Bacteria"/>
</dbReference>
<keyword evidence="9" id="KW-0132">Cell division</keyword>
<feature type="region of interest" description="Disordered" evidence="6">
    <location>
        <begin position="278"/>
        <end position="298"/>
    </location>
</feature>
<comment type="similarity">
    <text evidence="1">Belongs to the FtsK/SpoIIIE/SftA family.</text>
</comment>
<feature type="region of interest" description="Disordered" evidence="6">
    <location>
        <begin position="377"/>
        <end position="425"/>
    </location>
</feature>
<reference evidence="9 10" key="2">
    <citation type="journal article" date="2012" name="Stand. Genomic Sci.">
        <title>Complete genome sequence of the termite hindgut bacterium Spirochaeta coccoides type strain (SPN1(T)), reclassification in the genus Sphaerochaeta as Sphaerochaeta coccoides comb. nov. and emendations of the family Spirochaetaceae and the genus Sphaerochaeta.</title>
        <authorList>
            <person name="Abt B."/>
            <person name="Han C."/>
            <person name="Scheuner C."/>
            <person name="Lu M."/>
            <person name="Lapidus A."/>
            <person name="Nolan M."/>
            <person name="Lucas S."/>
            <person name="Hammon N."/>
            <person name="Deshpande S."/>
            <person name="Cheng J.F."/>
            <person name="Tapia R."/>
            <person name="Goodwin L.A."/>
            <person name="Pitluck S."/>
            <person name="Liolios K."/>
            <person name="Pagani I."/>
            <person name="Ivanova N."/>
            <person name="Mavromatis K."/>
            <person name="Mikhailova N."/>
            <person name="Huntemann M."/>
            <person name="Pati A."/>
            <person name="Chen A."/>
            <person name="Palaniappan K."/>
            <person name="Land M."/>
            <person name="Hauser L."/>
            <person name="Brambilla E.M."/>
            <person name="Rohde M."/>
            <person name="Spring S."/>
            <person name="Gronow S."/>
            <person name="Goker M."/>
            <person name="Woyke T."/>
            <person name="Bristow J."/>
            <person name="Eisen J.A."/>
            <person name="Markowitz V."/>
            <person name="Hugenholtz P."/>
            <person name="Kyrpides N.C."/>
            <person name="Klenk H.P."/>
            <person name="Detter J.C."/>
        </authorList>
    </citation>
    <scope>NUCLEOTIDE SEQUENCE [LARGE SCALE GENOMIC DNA]</scope>
    <source>
        <strain evidence="10">ATCC BAA-1237 / DSM 17374 / SPN1</strain>
    </source>
</reference>
<evidence type="ECO:0000256" key="2">
    <source>
        <dbReference type="ARBA" id="ARBA00022741"/>
    </source>
</evidence>
<keyword evidence="7" id="KW-0472">Membrane</keyword>
<keyword evidence="4" id="KW-0238">DNA-binding</keyword>
<accession>F4GM63</accession>
<evidence type="ECO:0000256" key="7">
    <source>
        <dbReference type="SAM" id="Phobius"/>
    </source>
</evidence>
<feature type="transmembrane region" description="Helical" evidence="7">
    <location>
        <begin position="134"/>
        <end position="153"/>
    </location>
</feature>
<dbReference type="Gene3D" id="1.10.10.10">
    <property type="entry name" value="Winged helix-like DNA-binding domain superfamily/Winged helix DNA-binding domain"/>
    <property type="match status" value="1"/>
</dbReference>
<evidence type="ECO:0000256" key="6">
    <source>
        <dbReference type="SAM" id="MobiDB-lite"/>
    </source>
</evidence>
<dbReference type="Pfam" id="PF01580">
    <property type="entry name" value="FtsK_SpoIIIE"/>
    <property type="match status" value="1"/>
</dbReference>
<dbReference type="AlphaFoldDB" id="F4GM63"/>
<gene>
    <name evidence="9" type="ordered locus">Spico_1332</name>
</gene>
<dbReference type="SMART" id="SM00382">
    <property type="entry name" value="AAA"/>
    <property type="match status" value="1"/>
</dbReference>
<dbReference type="PROSITE" id="PS50901">
    <property type="entry name" value="FTSK"/>
    <property type="match status" value="1"/>
</dbReference>
<dbReference type="GO" id="GO:0003677">
    <property type="term" value="F:DNA binding"/>
    <property type="evidence" value="ECO:0007669"/>
    <property type="project" value="UniProtKB-KW"/>
</dbReference>
<dbReference type="Gene3D" id="3.40.50.300">
    <property type="entry name" value="P-loop containing nucleotide triphosphate hydrolases"/>
    <property type="match status" value="1"/>
</dbReference>
<evidence type="ECO:0000313" key="10">
    <source>
        <dbReference type="Proteomes" id="UP000007939"/>
    </source>
</evidence>
<reference evidence="10" key="1">
    <citation type="submission" date="2011-04" db="EMBL/GenBank/DDBJ databases">
        <title>The complete genome of Spirochaeta coccoides DSM 17374.</title>
        <authorList>
            <person name="Lucas S."/>
            <person name="Copeland A."/>
            <person name="Lapidus A."/>
            <person name="Bruce D."/>
            <person name="Goodwin L."/>
            <person name="Pitluck S."/>
            <person name="Peters L."/>
            <person name="Kyrpides N."/>
            <person name="Mavromatis K."/>
            <person name="Pagani I."/>
            <person name="Ivanova N."/>
            <person name="Ovchinnikova G."/>
            <person name="Lu M."/>
            <person name="Detter J.C."/>
            <person name="Tapia R."/>
            <person name="Han C."/>
            <person name="Land M."/>
            <person name="Hauser L."/>
            <person name="Markowitz V."/>
            <person name="Cheng J.-F."/>
            <person name="Hugenholtz P."/>
            <person name="Woyke T."/>
            <person name="Wu D."/>
            <person name="Spring S."/>
            <person name="Schroeder M."/>
            <person name="Brambilla E."/>
            <person name="Klenk H.-P."/>
            <person name="Eisen J.A."/>
        </authorList>
    </citation>
    <scope>NUCLEOTIDE SEQUENCE [LARGE SCALE GENOMIC DNA]</scope>
    <source>
        <strain evidence="10">ATCC BAA-1237 / DSM 17374 / SPN1</strain>
    </source>
</reference>
<feature type="binding site" evidence="5">
    <location>
        <begin position="671"/>
        <end position="678"/>
    </location>
    <ligand>
        <name>ATP</name>
        <dbReference type="ChEBI" id="CHEBI:30616"/>
    </ligand>
</feature>
<dbReference type="InterPro" id="IPR018541">
    <property type="entry name" value="Ftsk_gamma"/>
</dbReference>
<dbReference type="InterPro" id="IPR041027">
    <property type="entry name" value="FtsK_alpha"/>
</dbReference>
<dbReference type="Proteomes" id="UP000007939">
    <property type="component" value="Chromosome"/>
</dbReference>
<feature type="compositionally biased region" description="Polar residues" evidence="6">
    <location>
        <begin position="342"/>
        <end position="363"/>
    </location>
</feature>
<keyword evidence="7" id="KW-1133">Transmembrane helix</keyword>
<proteinExistence type="inferred from homology"/>
<feature type="region of interest" description="Disordered" evidence="6">
    <location>
        <begin position="908"/>
        <end position="927"/>
    </location>
</feature>
<sequence>MKKGALFLIILSLVLMVAGGLLAASIFVSGLTSFTAFAPKLSAFIASVLSSLIPAVSFSDSPVGLYPLAILAIGWGVLVLVCRKKPLYIWVFPMSTVMAVTLYLLVWSVRHPQVLHPLLQLILGTGMDSRESSLVVLLAFIIEVLLLMVLTLLSRMIMHRKKRVANPDSPQGESSVQKQHPAKPAKTKKKRRHGTNEIPDEATVTFRLDENGKETYSSMGSREHDDAPAPLVFPDLSSAPRADSLIKNGRTAPYVETPEPLPARRKVSRASDITDALFSAPTSHEPPPQEEVPGAGKKRSTFMEAALSIAEHKGQPVASTKIFHSGQLAAAVDRSQKGQGGSTASLSGFRNKYQGRSPSSSADVSKGFTLADVVTAAESRVPGNHDDGRKNSPPMSSAQSSWQQAPVGAIPSTRRSSSEFKPADPAPVTYVIPVETMPPTEYKVEQKIEQKIEQRAEPAPMWDYRHSTAQPIGDAENIGDPLPVEVAHDGDSDEDMVSGIGWLSSSNAGNSALYNRSKLMYQFPSPSLLTTYPEQANVIDDTIRAQGEQLIETLRQFKVEASLINIAKGPTVTMFEVALAPGIRVNAVMNLADNIALNLAARQVRIQAPIPGKQAVGIEVPNKKRDTIGFKELLPAMDAQEFAIPMVLGKTITGRPVAIDLAATPHLLIAGSTGSGKSVCVNSLICSLLYRRTPKQVRLILVDPKVVELTIYNGIPHLLTPVITEAKKTIKALNFCLAEMERRYRLLQSLGARNIKAYNKKLQTERIAREKLPYIVVIIDEFADIMLTLGKDLEGILSRLAAMSRAVGIHLVLATQRPSMDVITGTIKSNIPSRIAFAVTSNTNSRIIIDEGGAEKLLGKGDMLYMSNTDPIPSRIQGTFLSDEEVEAIASYARTQGEPDYLDEAIFEDDEPESTSSGDSGEDLGDDDEAMMRRALEIVVERKCASASFLQRRLKIGYNRAARLVEEMEEMGYVGPANGSKPRELLRYPD</sequence>
<keyword evidence="9" id="KW-0131">Cell cycle</keyword>
<keyword evidence="10" id="KW-1185">Reference proteome</keyword>
<feature type="compositionally biased region" description="Polar residues" evidence="6">
    <location>
        <begin position="393"/>
        <end position="404"/>
    </location>
</feature>
<keyword evidence="7" id="KW-0812">Transmembrane</keyword>
<name>F4GM63_PARC1</name>
<dbReference type="EMBL" id="CP002659">
    <property type="protein sequence ID" value="AEC02538.1"/>
    <property type="molecule type" value="Genomic_DNA"/>
</dbReference>
<feature type="region of interest" description="Disordered" evidence="6">
    <location>
        <begin position="164"/>
        <end position="203"/>
    </location>
</feature>
<dbReference type="InterPro" id="IPR050206">
    <property type="entry name" value="FtsK/SpoIIIE/SftA"/>
</dbReference>
<dbReference type="InterPro" id="IPR002543">
    <property type="entry name" value="FtsK_dom"/>
</dbReference>
<dbReference type="InterPro" id="IPR036390">
    <property type="entry name" value="WH_DNA-bd_sf"/>
</dbReference>
<dbReference type="Gene3D" id="3.30.980.40">
    <property type="match status" value="1"/>
</dbReference>
<dbReference type="HOGENOM" id="CLU_301660_0_0_12"/>
<dbReference type="SUPFAM" id="SSF46785">
    <property type="entry name" value="Winged helix' DNA-binding domain"/>
    <property type="match status" value="1"/>
</dbReference>
<dbReference type="PANTHER" id="PTHR22683:SF41">
    <property type="entry name" value="DNA TRANSLOCASE FTSK"/>
    <property type="match status" value="1"/>
</dbReference>
<keyword evidence="2 5" id="KW-0547">Nucleotide-binding</keyword>
<dbReference type="Pfam" id="PF09397">
    <property type="entry name" value="FtsK_gamma"/>
    <property type="match status" value="1"/>
</dbReference>
<feature type="domain" description="FtsK" evidence="8">
    <location>
        <begin position="654"/>
        <end position="846"/>
    </location>
</feature>
<feature type="compositionally biased region" description="Basic residues" evidence="6">
    <location>
        <begin position="180"/>
        <end position="193"/>
    </location>
</feature>
<dbReference type="GO" id="GO:0051301">
    <property type="term" value="P:cell division"/>
    <property type="evidence" value="ECO:0007669"/>
    <property type="project" value="UniProtKB-KW"/>
</dbReference>
<feature type="transmembrane region" description="Helical" evidence="7">
    <location>
        <begin position="88"/>
        <end position="109"/>
    </location>
</feature>
<dbReference type="PANTHER" id="PTHR22683">
    <property type="entry name" value="SPORULATION PROTEIN RELATED"/>
    <property type="match status" value="1"/>
</dbReference>
<evidence type="ECO:0000256" key="3">
    <source>
        <dbReference type="ARBA" id="ARBA00022840"/>
    </source>
</evidence>
<dbReference type="STRING" id="760011.Spico_1332"/>
<keyword evidence="3 5" id="KW-0067">ATP-binding</keyword>
<evidence type="ECO:0000259" key="8">
    <source>
        <dbReference type="PROSITE" id="PS50901"/>
    </source>
</evidence>